<dbReference type="InterPro" id="IPR017475">
    <property type="entry name" value="EPS_sugar_tfrase"/>
</dbReference>
<evidence type="ECO:0000256" key="1">
    <source>
        <dbReference type="ARBA" id="ARBA00004141"/>
    </source>
</evidence>
<dbReference type="Pfam" id="PF13727">
    <property type="entry name" value="CoA_binding_3"/>
    <property type="match status" value="1"/>
</dbReference>
<evidence type="ECO:0000256" key="4">
    <source>
        <dbReference type="ARBA" id="ARBA00022692"/>
    </source>
</evidence>
<dbReference type="STRING" id="642492.Clole_3819"/>
<feature type="transmembrane region" description="Helical" evidence="7">
    <location>
        <begin position="283"/>
        <end position="304"/>
    </location>
</feature>
<comment type="similarity">
    <text evidence="2">Belongs to the bacterial sugar transferase family.</text>
</comment>
<evidence type="ECO:0000259" key="8">
    <source>
        <dbReference type="Pfam" id="PF02397"/>
    </source>
</evidence>
<dbReference type="GO" id="GO:0016020">
    <property type="term" value="C:membrane"/>
    <property type="evidence" value="ECO:0007669"/>
    <property type="project" value="UniProtKB-SubCell"/>
</dbReference>
<dbReference type="EMBL" id="CP002582">
    <property type="protein sequence ID" value="ADZ85499.1"/>
    <property type="molecule type" value="Genomic_DNA"/>
</dbReference>
<proteinExistence type="inferred from homology"/>
<protein>
    <submittedName>
        <fullName evidence="9">Undecaprenyl-phosphate glucose phosphotransferase</fullName>
        <ecNumber evidence="9">2.7.8.6</ecNumber>
    </submittedName>
</protein>
<dbReference type="InterPro" id="IPR017473">
    <property type="entry name" value="Undecaprenyl-P_gluc_Ptfrase"/>
</dbReference>
<dbReference type="PANTHER" id="PTHR30576:SF0">
    <property type="entry name" value="UNDECAPRENYL-PHOSPHATE N-ACETYLGALACTOSAMINYL 1-PHOSPHATE TRANSFERASE-RELATED"/>
    <property type="match status" value="1"/>
</dbReference>
<dbReference type="PANTHER" id="PTHR30576">
    <property type="entry name" value="COLANIC BIOSYNTHESIS UDP-GLUCOSE LIPID CARRIER TRANSFERASE"/>
    <property type="match status" value="1"/>
</dbReference>
<keyword evidence="4 7" id="KW-0812">Transmembrane</keyword>
<dbReference type="GO" id="GO:0047360">
    <property type="term" value="F:undecaprenyl-phosphate galactose phosphotransferase activity"/>
    <property type="evidence" value="ECO:0007669"/>
    <property type="project" value="UniProtKB-EC"/>
</dbReference>
<dbReference type="Gene3D" id="3.40.50.720">
    <property type="entry name" value="NAD(P)-binding Rossmann-like Domain"/>
    <property type="match status" value="1"/>
</dbReference>
<dbReference type="EC" id="2.7.8.6" evidence="9"/>
<comment type="subcellular location">
    <subcellularLocation>
        <location evidence="1">Membrane</location>
        <topology evidence="1">Multi-pass membrane protein</topology>
    </subcellularLocation>
</comment>
<dbReference type="Pfam" id="PF02397">
    <property type="entry name" value="Bac_transf"/>
    <property type="match status" value="1"/>
</dbReference>
<dbReference type="InterPro" id="IPR003362">
    <property type="entry name" value="Bact_transf"/>
</dbReference>
<feature type="domain" description="Bacterial sugar transferase" evidence="8">
    <location>
        <begin position="278"/>
        <end position="457"/>
    </location>
</feature>
<evidence type="ECO:0000256" key="2">
    <source>
        <dbReference type="ARBA" id="ARBA00006464"/>
    </source>
</evidence>
<dbReference type="KEGG" id="cle:Clole_3819"/>
<organism evidence="9 10">
    <name type="scientific">Cellulosilyticum lentocellum (strain ATCC 49066 / DSM 5427 / NCIMB 11756 / RHM5)</name>
    <name type="common">Clostridium lentocellum</name>
    <dbReference type="NCBI Taxonomy" id="642492"/>
    <lineage>
        <taxon>Bacteria</taxon>
        <taxon>Bacillati</taxon>
        <taxon>Bacillota</taxon>
        <taxon>Clostridia</taxon>
        <taxon>Lachnospirales</taxon>
        <taxon>Cellulosilyticaceae</taxon>
        <taxon>Cellulosilyticum</taxon>
    </lineage>
</organism>
<keyword evidence="6 7" id="KW-0472">Membrane</keyword>
<evidence type="ECO:0000256" key="7">
    <source>
        <dbReference type="SAM" id="Phobius"/>
    </source>
</evidence>
<evidence type="ECO:0000256" key="6">
    <source>
        <dbReference type="ARBA" id="ARBA00023136"/>
    </source>
</evidence>
<accession>F2JIM9</accession>
<sequence length="465" mass="54373">MIKENQKYFNVLQVLLDLVILIISFILAYTLRFDILKDGIPYFTLLESLGIISLSIPFYLILYSWFDLYSSKRIKSFSNEALVILSTNIIANVLFIVMLYLFKEMNFSRKTLFFFAAINCTLTIGYRGTLRFLLRRYRKKGYNLKHCLVIGTCPMSAHLIEKLQAHPAWGYNIVGCVRSDSRKSDAFCGYRILGDLEDLSCIFEKYYADIVMIALDETQTDKLGLLLKQCEKAGIKTHIIPYYYKYIPTKPYIDDLDGLPIIDTRHIPLDNLFKACLKRIFDIVFALIALILTSPLLLFSAIMIKLTSKGPILFKQERVGNNRQTFYMYKFRSMKVQTDEEEQDKWTTKDDPRKTWWGNIMRRTSIDELPQFYNVLKGDMSVVGPRPERPFFVDKFKEEIPRYMVKHQVRPGITGWAQVNGLRGDTSIEDRIDHDLYYIENWTFSMDIKIILLTVFKGFVNKNAY</sequence>
<keyword evidence="10" id="KW-1185">Reference proteome</keyword>
<dbReference type="HOGENOM" id="CLU_024920_0_1_9"/>
<keyword evidence="5 7" id="KW-1133">Transmembrane helix</keyword>
<feature type="transmembrane region" description="Helical" evidence="7">
    <location>
        <begin position="51"/>
        <end position="69"/>
    </location>
</feature>
<evidence type="ECO:0000256" key="3">
    <source>
        <dbReference type="ARBA" id="ARBA00022679"/>
    </source>
</evidence>
<dbReference type="AlphaFoldDB" id="F2JIM9"/>
<evidence type="ECO:0000313" key="9">
    <source>
        <dbReference type="EMBL" id="ADZ85499.1"/>
    </source>
</evidence>
<evidence type="ECO:0000256" key="5">
    <source>
        <dbReference type="ARBA" id="ARBA00022989"/>
    </source>
</evidence>
<reference evidence="9 10" key="1">
    <citation type="journal article" date="2011" name="J. Bacteriol.">
        <title>Complete genome sequence of the cellulose-degrading bacterium Cellulosilyticum lentocellum.</title>
        <authorList>
            <consortium name="US DOE Joint Genome Institute"/>
            <person name="Miller D.A."/>
            <person name="Suen G."/>
            <person name="Bruce D."/>
            <person name="Copeland A."/>
            <person name="Cheng J.F."/>
            <person name="Detter C."/>
            <person name="Goodwin L.A."/>
            <person name="Han C.S."/>
            <person name="Hauser L.J."/>
            <person name="Land M.L."/>
            <person name="Lapidus A."/>
            <person name="Lucas S."/>
            <person name="Meincke L."/>
            <person name="Pitluck S."/>
            <person name="Tapia R."/>
            <person name="Teshima H."/>
            <person name="Woyke T."/>
            <person name="Fox B.G."/>
            <person name="Angert E.R."/>
            <person name="Currie C.R."/>
        </authorList>
    </citation>
    <scope>NUCLEOTIDE SEQUENCE [LARGE SCALE GENOMIC DNA]</scope>
    <source>
        <strain evidence="10">ATCC 49066 / DSM 5427 / NCIMB 11756 / RHM5</strain>
    </source>
</reference>
<feature type="transmembrane region" description="Helical" evidence="7">
    <location>
        <begin position="113"/>
        <end position="134"/>
    </location>
</feature>
<keyword evidence="3 9" id="KW-0808">Transferase</keyword>
<evidence type="ECO:0000313" key="10">
    <source>
        <dbReference type="Proteomes" id="UP000008467"/>
    </source>
</evidence>
<gene>
    <name evidence="9" type="ordered locus">Clole_3819</name>
</gene>
<dbReference type="Proteomes" id="UP000008467">
    <property type="component" value="Chromosome"/>
</dbReference>
<dbReference type="NCBIfam" id="TIGR03025">
    <property type="entry name" value="EPS_sugtrans"/>
    <property type="match status" value="1"/>
</dbReference>
<dbReference type="eggNOG" id="COG2148">
    <property type="taxonomic scope" value="Bacteria"/>
</dbReference>
<dbReference type="NCBIfam" id="TIGR03023">
    <property type="entry name" value="WcaJ_sugtrans"/>
    <property type="match status" value="1"/>
</dbReference>
<dbReference type="RefSeq" id="WP_013658773.1">
    <property type="nucleotide sequence ID" value="NC_015275.1"/>
</dbReference>
<name>F2JIM9_CELLD</name>
<feature type="transmembrane region" description="Helical" evidence="7">
    <location>
        <begin position="81"/>
        <end position="101"/>
    </location>
</feature>
<feature type="transmembrane region" description="Helical" evidence="7">
    <location>
        <begin position="12"/>
        <end position="31"/>
    </location>
</feature>